<dbReference type="OrthoDB" id="4475657at2"/>
<dbReference type="Pfam" id="PF07992">
    <property type="entry name" value="Pyr_redox_2"/>
    <property type="match status" value="1"/>
</dbReference>
<evidence type="ECO:0000256" key="3">
    <source>
        <dbReference type="ARBA" id="ARBA00022827"/>
    </source>
</evidence>
<dbReference type="Gene3D" id="3.30.390.30">
    <property type="match status" value="1"/>
</dbReference>
<dbReference type="GO" id="GO:0005737">
    <property type="term" value="C:cytoplasm"/>
    <property type="evidence" value="ECO:0007669"/>
    <property type="project" value="TreeGrafter"/>
</dbReference>
<evidence type="ECO:0000256" key="1">
    <source>
        <dbReference type="ARBA" id="ARBA00001974"/>
    </source>
</evidence>
<organism evidence="7 8">
    <name type="scientific">Haloechinothrix alba</name>
    <dbReference type="NCBI Taxonomy" id="664784"/>
    <lineage>
        <taxon>Bacteria</taxon>
        <taxon>Bacillati</taxon>
        <taxon>Actinomycetota</taxon>
        <taxon>Actinomycetes</taxon>
        <taxon>Pseudonocardiales</taxon>
        <taxon>Pseudonocardiaceae</taxon>
        <taxon>Haloechinothrix</taxon>
    </lineage>
</organism>
<keyword evidence="3" id="KW-0274">FAD</keyword>
<evidence type="ECO:0000313" key="8">
    <source>
        <dbReference type="Proteomes" id="UP000198348"/>
    </source>
</evidence>
<dbReference type="Proteomes" id="UP000198348">
    <property type="component" value="Unassembled WGS sequence"/>
</dbReference>
<evidence type="ECO:0000259" key="5">
    <source>
        <dbReference type="Pfam" id="PF07992"/>
    </source>
</evidence>
<keyword evidence="8" id="KW-1185">Reference proteome</keyword>
<proteinExistence type="predicted"/>
<keyword evidence="2" id="KW-0285">Flavoprotein</keyword>
<dbReference type="Gene3D" id="3.50.50.60">
    <property type="entry name" value="FAD/NAD(P)-binding domain"/>
    <property type="match status" value="2"/>
</dbReference>
<sequence length="398" mass="41697">MPEQHLVVVGASLAGLRAVEAARRAGYEGEITLVGAEEHLPYDRPPLSKEFLTGEVEPNYFRDEESLRTELEVDLRLGTAASELRPTERTVVAGGAELAYTGLVIATGARARELPGTPALDGVYTLRGLDDARRVRAALGPGVRTVIVGAGFIGSEIASSARATGAEVTVLEAAPVPLAGAVGERMGAACAGLHQRNGTDVRCRATVAAIEGAGAVESVVLDDGTRLSADVVIVGIGAVPETRWLAGSGVALDDGVVCDETLNAGFPGVYAAGDIARWPNPLFGETMRLEHWTTAAEQGGLAARNAIDPEQARPCATVPYFWSDWYGSRIQFVGVPTADEVRVAAGDVSADSFLALYRRGEHVCGALGLNQRRPVMKLRALIAKHGTWQDALDVAAAG</sequence>
<keyword evidence="4" id="KW-0560">Oxidoreductase</keyword>
<evidence type="ECO:0000256" key="2">
    <source>
        <dbReference type="ARBA" id="ARBA00022630"/>
    </source>
</evidence>
<dbReference type="PANTHER" id="PTHR43557">
    <property type="entry name" value="APOPTOSIS-INDUCING FACTOR 1"/>
    <property type="match status" value="1"/>
</dbReference>
<reference evidence="7 8" key="1">
    <citation type="submission" date="2017-06" db="EMBL/GenBank/DDBJ databases">
        <authorList>
            <person name="Kim H.J."/>
            <person name="Triplett B.A."/>
        </authorList>
    </citation>
    <scope>NUCLEOTIDE SEQUENCE [LARGE SCALE GENOMIC DNA]</scope>
    <source>
        <strain evidence="7 8">DSM 45207</strain>
    </source>
</reference>
<dbReference type="InterPro" id="IPR036188">
    <property type="entry name" value="FAD/NAD-bd_sf"/>
</dbReference>
<dbReference type="GO" id="GO:0016651">
    <property type="term" value="F:oxidoreductase activity, acting on NAD(P)H"/>
    <property type="evidence" value="ECO:0007669"/>
    <property type="project" value="TreeGrafter"/>
</dbReference>
<dbReference type="EMBL" id="FZNW01000024">
    <property type="protein sequence ID" value="SNR85577.1"/>
    <property type="molecule type" value="Genomic_DNA"/>
</dbReference>
<dbReference type="InterPro" id="IPR023753">
    <property type="entry name" value="FAD/NAD-binding_dom"/>
</dbReference>
<dbReference type="PANTHER" id="PTHR43557:SF2">
    <property type="entry name" value="RIESKE DOMAIN-CONTAINING PROTEIN-RELATED"/>
    <property type="match status" value="1"/>
</dbReference>
<dbReference type="PRINTS" id="PR00368">
    <property type="entry name" value="FADPNR"/>
</dbReference>
<gene>
    <name evidence="7" type="ORF">SAMN06265360_1245</name>
</gene>
<dbReference type="AlphaFoldDB" id="A0A238ZQ97"/>
<evidence type="ECO:0000259" key="6">
    <source>
        <dbReference type="Pfam" id="PF14759"/>
    </source>
</evidence>
<dbReference type="Pfam" id="PF14759">
    <property type="entry name" value="Reductase_C"/>
    <property type="match status" value="1"/>
</dbReference>
<feature type="domain" description="Reductase C-terminal" evidence="6">
    <location>
        <begin position="320"/>
        <end position="388"/>
    </location>
</feature>
<evidence type="ECO:0000313" key="7">
    <source>
        <dbReference type="EMBL" id="SNR85577.1"/>
    </source>
</evidence>
<evidence type="ECO:0000256" key="4">
    <source>
        <dbReference type="ARBA" id="ARBA00023002"/>
    </source>
</evidence>
<dbReference type="SUPFAM" id="SSF55424">
    <property type="entry name" value="FAD/NAD-linked reductases, dimerisation (C-terminal) domain"/>
    <property type="match status" value="1"/>
</dbReference>
<dbReference type="InterPro" id="IPR016156">
    <property type="entry name" value="FAD/NAD-linked_Rdtase_dimer_sf"/>
</dbReference>
<dbReference type="RefSeq" id="WP_089303094.1">
    <property type="nucleotide sequence ID" value="NZ_FZNW01000024.1"/>
</dbReference>
<accession>A0A238ZQ97</accession>
<dbReference type="InterPro" id="IPR028202">
    <property type="entry name" value="Reductase_C"/>
</dbReference>
<dbReference type="InterPro" id="IPR050446">
    <property type="entry name" value="FAD-oxidoreductase/Apoptosis"/>
</dbReference>
<feature type="domain" description="FAD/NAD(P)-binding" evidence="5">
    <location>
        <begin position="5"/>
        <end position="299"/>
    </location>
</feature>
<protein>
    <submittedName>
        <fullName evidence="7">NADPH-dependent 2,4-dienoyl-CoA reductase, sulfur reductase</fullName>
    </submittedName>
</protein>
<comment type="cofactor">
    <cofactor evidence="1">
        <name>FAD</name>
        <dbReference type="ChEBI" id="CHEBI:57692"/>
    </cofactor>
</comment>
<name>A0A238ZQ97_9PSEU</name>
<dbReference type="SUPFAM" id="SSF51905">
    <property type="entry name" value="FAD/NAD(P)-binding domain"/>
    <property type="match status" value="1"/>
</dbReference>
<dbReference type="PRINTS" id="PR00411">
    <property type="entry name" value="PNDRDTASEI"/>
</dbReference>